<feature type="compositionally biased region" description="Polar residues" evidence="1">
    <location>
        <begin position="1"/>
        <end position="16"/>
    </location>
</feature>
<feature type="region of interest" description="Disordered" evidence="1">
    <location>
        <begin position="1"/>
        <end position="49"/>
    </location>
</feature>
<feature type="region of interest" description="Disordered" evidence="1">
    <location>
        <begin position="64"/>
        <end position="84"/>
    </location>
</feature>
<organism evidence="2 3">
    <name type="scientific">Scomber scombrus</name>
    <name type="common">Atlantic mackerel</name>
    <name type="synonym">Scomber vernalis</name>
    <dbReference type="NCBI Taxonomy" id="13677"/>
    <lineage>
        <taxon>Eukaryota</taxon>
        <taxon>Metazoa</taxon>
        <taxon>Chordata</taxon>
        <taxon>Craniata</taxon>
        <taxon>Vertebrata</taxon>
        <taxon>Euteleostomi</taxon>
        <taxon>Actinopterygii</taxon>
        <taxon>Neopterygii</taxon>
        <taxon>Teleostei</taxon>
        <taxon>Neoteleostei</taxon>
        <taxon>Acanthomorphata</taxon>
        <taxon>Pelagiaria</taxon>
        <taxon>Scombriformes</taxon>
        <taxon>Scombridae</taxon>
        <taxon>Scomber</taxon>
    </lineage>
</organism>
<dbReference type="Proteomes" id="UP001314229">
    <property type="component" value="Unassembled WGS sequence"/>
</dbReference>
<evidence type="ECO:0000313" key="3">
    <source>
        <dbReference type="Proteomes" id="UP001314229"/>
    </source>
</evidence>
<proteinExistence type="predicted"/>
<protein>
    <submittedName>
        <fullName evidence="2">Uncharacterized protein</fullName>
    </submittedName>
</protein>
<accession>A0AAV1PWZ5</accession>
<reference evidence="2 3" key="1">
    <citation type="submission" date="2024-01" db="EMBL/GenBank/DDBJ databases">
        <authorList>
            <person name="Alioto T."/>
            <person name="Alioto T."/>
            <person name="Gomez Garrido J."/>
        </authorList>
    </citation>
    <scope>NUCLEOTIDE SEQUENCE [LARGE SCALE GENOMIC DNA]</scope>
</reference>
<keyword evidence="3" id="KW-1185">Reference proteome</keyword>
<dbReference type="EMBL" id="CAWUFR010000348">
    <property type="protein sequence ID" value="CAK6976416.1"/>
    <property type="molecule type" value="Genomic_DNA"/>
</dbReference>
<gene>
    <name evidence="2" type="ORF">FSCOSCO3_A011547</name>
</gene>
<name>A0AAV1PWZ5_SCOSC</name>
<feature type="compositionally biased region" description="Basic and acidic residues" evidence="1">
    <location>
        <begin position="24"/>
        <end position="33"/>
    </location>
</feature>
<comment type="caution">
    <text evidence="2">The sequence shown here is derived from an EMBL/GenBank/DDBJ whole genome shotgun (WGS) entry which is preliminary data.</text>
</comment>
<sequence length="84" mass="9635">MSSFSLFNTEQRNRSAGSKKKKKKDEGLRKQNEEVFAGEGVQTQRRWRQSAETVMAAPRFGDRAVCEPVTERERGDEEVEKEGN</sequence>
<evidence type="ECO:0000256" key="1">
    <source>
        <dbReference type="SAM" id="MobiDB-lite"/>
    </source>
</evidence>
<evidence type="ECO:0000313" key="2">
    <source>
        <dbReference type="EMBL" id="CAK6976416.1"/>
    </source>
</evidence>
<dbReference type="AlphaFoldDB" id="A0AAV1PWZ5"/>